<dbReference type="Proteomes" id="UP000770661">
    <property type="component" value="Unassembled WGS sequence"/>
</dbReference>
<reference evidence="1" key="1">
    <citation type="submission" date="2020-07" db="EMBL/GenBank/DDBJ databases">
        <title>The High-quality genome of the commercially important snow crab, Chionoecetes opilio.</title>
        <authorList>
            <person name="Jeong J.-H."/>
            <person name="Ryu S."/>
        </authorList>
    </citation>
    <scope>NUCLEOTIDE SEQUENCE</scope>
    <source>
        <strain evidence="1">MADBK_172401_WGS</strain>
        <tissue evidence="1">Digestive gland</tissue>
    </source>
</reference>
<dbReference type="Gene3D" id="2.60.40.10">
    <property type="entry name" value="Immunoglobulins"/>
    <property type="match status" value="1"/>
</dbReference>
<protein>
    <recommendedName>
        <fullName evidence="3">Fibronectin type-III domain-containing protein</fullName>
    </recommendedName>
</protein>
<dbReference type="PANTHER" id="PTHR47027:SF24">
    <property type="entry name" value="RIBONUCLEASE H"/>
    <property type="match status" value="1"/>
</dbReference>
<dbReference type="InterPro" id="IPR036116">
    <property type="entry name" value="FN3_sf"/>
</dbReference>
<dbReference type="EMBL" id="JACEEZ010020613">
    <property type="protein sequence ID" value="KAG0714362.1"/>
    <property type="molecule type" value="Genomic_DNA"/>
</dbReference>
<dbReference type="AlphaFoldDB" id="A0A8J5CNH1"/>
<dbReference type="PANTHER" id="PTHR47027">
    <property type="entry name" value="REVERSE TRANSCRIPTASE DOMAIN-CONTAINING PROTEIN"/>
    <property type="match status" value="1"/>
</dbReference>
<evidence type="ECO:0000313" key="1">
    <source>
        <dbReference type="EMBL" id="KAG0714362.1"/>
    </source>
</evidence>
<comment type="caution">
    <text evidence="1">The sequence shown here is derived from an EMBL/GenBank/DDBJ whole genome shotgun (WGS) entry which is preliminary data.</text>
</comment>
<dbReference type="InterPro" id="IPR013783">
    <property type="entry name" value="Ig-like_fold"/>
</dbReference>
<evidence type="ECO:0000313" key="2">
    <source>
        <dbReference type="Proteomes" id="UP000770661"/>
    </source>
</evidence>
<evidence type="ECO:0008006" key="3">
    <source>
        <dbReference type="Google" id="ProtNLM"/>
    </source>
</evidence>
<dbReference type="OrthoDB" id="6380667at2759"/>
<name>A0A8J5CNH1_CHIOP</name>
<dbReference type="SUPFAM" id="SSF49265">
    <property type="entry name" value="Fibronectin type III"/>
    <property type="match status" value="1"/>
</dbReference>
<accession>A0A8J5CNH1</accession>
<proteinExistence type="predicted"/>
<dbReference type="CDD" id="cd00063">
    <property type="entry name" value="FN3"/>
    <property type="match status" value="1"/>
</dbReference>
<gene>
    <name evidence="1" type="ORF">GWK47_014304</name>
</gene>
<keyword evidence="2" id="KW-1185">Reference proteome</keyword>
<organism evidence="1 2">
    <name type="scientific">Chionoecetes opilio</name>
    <name type="common">Atlantic snow crab</name>
    <name type="synonym">Cancer opilio</name>
    <dbReference type="NCBI Taxonomy" id="41210"/>
    <lineage>
        <taxon>Eukaryota</taxon>
        <taxon>Metazoa</taxon>
        <taxon>Ecdysozoa</taxon>
        <taxon>Arthropoda</taxon>
        <taxon>Crustacea</taxon>
        <taxon>Multicrustacea</taxon>
        <taxon>Malacostraca</taxon>
        <taxon>Eumalacostraca</taxon>
        <taxon>Eucarida</taxon>
        <taxon>Decapoda</taxon>
        <taxon>Pleocyemata</taxon>
        <taxon>Brachyura</taxon>
        <taxon>Eubrachyura</taxon>
        <taxon>Majoidea</taxon>
        <taxon>Majidae</taxon>
        <taxon>Chionoecetes</taxon>
    </lineage>
</organism>
<sequence>MFHRGKGRGGIGGERYEGGEGGVVVTGERGCTCHDAPAARSPDTKGQHVKENGKLDKTERVTAESCYNSTYLLVGPAYSQSHQRPQQFTPGKSTTDRILAFRVLVERRREFRQGMLAAHVDLKKAFDSMHRKGDRQDCNNYRGIALLSVPGKVLAHLLLTLIHSHLQQHQRPQQFTPGKSTTDRILAFRVLVERRLIFAESLEVLVMVLEALHEEAKPLEHEVSWLKNQVQVVSVKDIRRGGGQGGAHEACGWGKLMFLVESRELLASLGNTDITDLDFADDAAIFAESLEVLMMALEALYEEAKPLGLMAILCQTPVCSFNSGETCGTVTPCSETTTIISGGDFTAQHIEIVTGIVRHITWNNPPKDSSPCHKQNRRQIYPELEVDKPRTKSVEEEHQDVELCREEGAGNVEVWTEGGDGESYIVSSQFISNGSSVVDLVKVSSCESLGCTSLLASWDYLPVCSAVTSFEVGLDYYGEVYAVDVDATNITITGLPPSVSYKLCVRAVDDHGDYIDASCQTCYSPAAYVKNVQSWPSLGGPDP</sequence>
<dbReference type="InterPro" id="IPR003961">
    <property type="entry name" value="FN3_dom"/>
</dbReference>